<feature type="chain" id="PRO_5015044084" description="DUF1311 domain-containing protein" evidence="1">
    <location>
        <begin position="22"/>
        <end position="160"/>
    </location>
</feature>
<sequence length="160" mass="18240">MNNTILTTLLFALLSLSCAKASDSGISHNTKYTTTKSSIIDSQNPPKNNQSEGYSKAYERCISDHKQGFNLAVDCTQKELEDINNKINKINKILDNKKPHINKKSIQSKYENYERMMCNDLMNTSKLTKSSSITRSQCKLSLRQNYLDNLQNILSPQRLE</sequence>
<comment type="caution">
    <text evidence="2">The sequence shown here is derived from an EMBL/GenBank/DDBJ whole genome shotgun (WGS) entry which is preliminary data.</text>
</comment>
<accession>A0A0Q2JG39</accession>
<evidence type="ECO:0000313" key="2">
    <source>
        <dbReference type="EMBL" id="RSO54305.1"/>
    </source>
</evidence>
<evidence type="ECO:0000313" key="3">
    <source>
        <dbReference type="Proteomes" id="UP000271320"/>
    </source>
</evidence>
<name>A0A0Q2JG39_ACIPI</name>
<keyword evidence="1" id="KW-0732">Signal</keyword>
<dbReference type="RefSeq" id="WP_004740156.1">
    <property type="nucleotide sequence ID" value="NZ_BBST01000018.1"/>
</dbReference>
<proteinExistence type="predicted"/>
<reference evidence="2 3" key="1">
    <citation type="submission" date="2018-10" db="EMBL/GenBank/DDBJ databases">
        <title>GWAS and RNA-Seq identify cryptic mechanisms of antimicrobial resistance in Acinetobacter baumannii.</title>
        <authorList>
            <person name="Sahl J.W."/>
        </authorList>
    </citation>
    <scope>NUCLEOTIDE SEQUENCE [LARGE SCALE GENOMIC DNA]</scope>
    <source>
        <strain evidence="2 3">TG41884</strain>
    </source>
</reference>
<accession>A0A1H8XCQ4</accession>
<protein>
    <recommendedName>
        <fullName evidence="4">DUF1311 domain-containing protein</fullName>
    </recommendedName>
</protein>
<dbReference type="Proteomes" id="UP000271320">
    <property type="component" value="Unassembled WGS sequence"/>
</dbReference>
<evidence type="ECO:0000256" key="1">
    <source>
        <dbReference type="SAM" id="SignalP"/>
    </source>
</evidence>
<gene>
    <name evidence="2" type="ORF">EA752_19200</name>
</gene>
<organism evidence="2 3">
    <name type="scientific">Acinetobacter pittii</name>
    <name type="common">Acinetobacter genomosp. 3</name>
    <dbReference type="NCBI Taxonomy" id="48296"/>
    <lineage>
        <taxon>Bacteria</taxon>
        <taxon>Pseudomonadati</taxon>
        <taxon>Pseudomonadota</taxon>
        <taxon>Gammaproteobacteria</taxon>
        <taxon>Moraxellales</taxon>
        <taxon>Moraxellaceae</taxon>
        <taxon>Acinetobacter</taxon>
        <taxon>Acinetobacter calcoaceticus/baumannii complex</taxon>
    </lineage>
</organism>
<feature type="signal peptide" evidence="1">
    <location>
        <begin position="1"/>
        <end position="21"/>
    </location>
</feature>
<evidence type="ECO:0008006" key="4">
    <source>
        <dbReference type="Google" id="ProtNLM"/>
    </source>
</evidence>
<dbReference type="EMBL" id="RFEW01000025">
    <property type="protein sequence ID" value="RSO54305.1"/>
    <property type="molecule type" value="Genomic_DNA"/>
</dbReference>
<dbReference type="AlphaFoldDB" id="A0A0Q2JG39"/>